<organism evidence="2 3">
    <name type="scientific">Paenibacillus psychroresistens</name>
    <dbReference type="NCBI Taxonomy" id="1778678"/>
    <lineage>
        <taxon>Bacteria</taxon>
        <taxon>Bacillati</taxon>
        <taxon>Bacillota</taxon>
        <taxon>Bacilli</taxon>
        <taxon>Bacillales</taxon>
        <taxon>Paenibacillaceae</taxon>
        <taxon>Paenibacillus</taxon>
    </lineage>
</organism>
<dbReference type="Proteomes" id="UP000426246">
    <property type="component" value="Chromosome"/>
</dbReference>
<accession>A0A6B8RTW8</accession>
<feature type="compositionally biased region" description="Polar residues" evidence="1">
    <location>
        <begin position="1"/>
        <end position="20"/>
    </location>
</feature>
<evidence type="ECO:0000256" key="1">
    <source>
        <dbReference type="SAM" id="MobiDB-lite"/>
    </source>
</evidence>
<keyword evidence="3" id="KW-1185">Reference proteome</keyword>
<evidence type="ECO:0000313" key="2">
    <source>
        <dbReference type="EMBL" id="QGQ98893.1"/>
    </source>
</evidence>
<reference evidence="3" key="1">
    <citation type="submission" date="2018-11" db="EMBL/GenBank/DDBJ databases">
        <title>Complete genome sequence of Paenibacillus sp. ML311-T8.</title>
        <authorList>
            <person name="Nam Y.-D."/>
            <person name="Kang J."/>
            <person name="Chung W.-H."/>
            <person name="Park Y.S."/>
        </authorList>
    </citation>
    <scope>NUCLEOTIDE SEQUENCE [LARGE SCALE GENOMIC DNA]</scope>
    <source>
        <strain evidence="3">ML311-T8</strain>
    </source>
</reference>
<dbReference type="EMBL" id="CP034235">
    <property type="protein sequence ID" value="QGQ98893.1"/>
    <property type="molecule type" value="Genomic_DNA"/>
</dbReference>
<proteinExistence type="predicted"/>
<dbReference type="RefSeq" id="WP_155703997.1">
    <property type="nucleotide sequence ID" value="NZ_CP034235.1"/>
</dbReference>
<protein>
    <submittedName>
        <fullName evidence="2">Uncharacterized protein</fullName>
    </submittedName>
</protein>
<evidence type="ECO:0000313" key="3">
    <source>
        <dbReference type="Proteomes" id="UP000426246"/>
    </source>
</evidence>
<feature type="region of interest" description="Disordered" evidence="1">
    <location>
        <begin position="1"/>
        <end position="64"/>
    </location>
</feature>
<feature type="compositionally biased region" description="Polar residues" evidence="1">
    <location>
        <begin position="51"/>
        <end position="64"/>
    </location>
</feature>
<gene>
    <name evidence="2" type="ORF">EHS13_30450</name>
</gene>
<feature type="region of interest" description="Disordered" evidence="1">
    <location>
        <begin position="132"/>
        <end position="203"/>
    </location>
</feature>
<name>A0A6B8RTW8_9BACL</name>
<feature type="compositionally biased region" description="Polar residues" evidence="1">
    <location>
        <begin position="28"/>
        <end position="38"/>
    </location>
</feature>
<sequence>MKVSSSISVSNQYLSSTSTQKVHHKHSTSNSAKTQDTVELSAEAKAKYAETQGNLSSDFDPTTELSAADQKELLSQLKSDLSSSTEDDDMPAELKAAIASVQTDLSSVGLETASDADISALLTKVIATFEAAKTSDSEASGSGRPIGGPGGPPPPPGGGAGKSSASSDDSDTIQSLLDVLTDEEDTNGDGVVDEKDEQTTASKAATELKSKLTDWLAGDKTTTVGSYDSLVQQLSYIDSNQEESAS</sequence>
<dbReference type="KEGG" id="ppsc:EHS13_30450"/>
<dbReference type="AlphaFoldDB" id="A0A6B8RTW8"/>